<keyword evidence="1" id="KW-1133">Transmembrane helix</keyword>
<dbReference type="STRING" id="927083.DB32_005059"/>
<dbReference type="AlphaFoldDB" id="A0A0F6YL51"/>
<evidence type="ECO:0000313" key="3">
    <source>
        <dbReference type="Proteomes" id="UP000034883"/>
    </source>
</evidence>
<evidence type="ECO:0000313" key="2">
    <source>
        <dbReference type="EMBL" id="AKF07910.1"/>
    </source>
</evidence>
<feature type="transmembrane region" description="Helical" evidence="1">
    <location>
        <begin position="115"/>
        <end position="137"/>
    </location>
</feature>
<feature type="transmembrane region" description="Helical" evidence="1">
    <location>
        <begin position="184"/>
        <end position="208"/>
    </location>
</feature>
<feature type="transmembrane region" description="Helical" evidence="1">
    <location>
        <begin position="20"/>
        <end position="40"/>
    </location>
</feature>
<dbReference type="Proteomes" id="UP000034883">
    <property type="component" value="Chromosome"/>
</dbReference>
<gene>
    <name evidence="2" type="ORF">DB32_005059</name>
</gene>
<keyword evidence="1" id="KW-0472">Membrane</keyword>
<accession>A0A0F6YL51</accession>
<reference evidence="2 3" key="1">
    <citation type="submission" date="2015-03" db="EMBL/GenBank/DDBJ databases">
        <title>Genome assembly of Sandaracinus amylolyticus DSM 53668.</title>
        <authorList>
            <person name="Sharma G."/>
            <person name="Subramanian S."/>
        </authorList>
    </citation>
    <scope>NUCLEOTIDE SEQUENCE [LARGE SCALE GENOMIC DNA]</scope>
    <source>
        <strain evidence="2 3">DSM 53668</strain>
    </source>
</reference>
<keyword evidence="1" id="KW-0812">Transmembrane</keyword>
<feature type="transmembrane region" description="Helical" evidence="1">
    <location>
        <begin position="60"/>
        <end position="79"/>
    </location>
</feature>
<evidence type="ECO:0000256" key="1">
    <source>
        <dbReference type="SAM" id="Phobius"/>
    </source>
</evidence>
<keyword evidence="3" id="KW-1185">Reference proteome</keyword>
<dbReference type="RefSeq" id="WP_053235114.1">
    <property type="nucleotide sequence ID" value="NZ_CP011125.1"/>
</dbReference>
<protein>
    <submittedName>
        <fullName evidence="2">Uncharacterized protein</fullName>
    </submittedName>
</protein>
<proteinExistence type="predicted"/>
<dbReference type="EMBL" id="CP011125">
    <property type="protein sequence ID" value="AKF07910.1"/>
    <property type="molecule type" value="Genomic_DNA"/>
</dbReference>
<dbReference type="KEGG" id="samy:DB32_005059"/>
<organism evidence="2 3">
    <name type="scientific">Sandaracinus amylolyticus</name>
    <dbReference type="NCBI Taxonomy" id="927083"/>
    <lineage>
        <taxon>Bacteria</taxon>
        <taxon>Pseudomonadati</taxon>
        <taxon>Myxococcota</taxon>
        <taxon>Polyangia</taxon>
        <taxon>Polyangiales</taxon>
        <taxon>Sandaracinaceae</taxon>
        <taxon>Sandaracinus</taxon>
    </lineage>
</organism>
<feature type="transmembrane region" description="Helical" evidence="1">
    <location>
        <begin position="149"/>
        <end position="172"/>
    </location>
</feature>
<name>A0A0F6YL51_9BACT</name>
<feature type="transmembrane region" description="Helical" evidence="1">
    <location>
        <begin position="86"/>
        <end position="109"/>
    </location>
</feature>
<sequence>MERLVVAEPRTVLGAIEQGAWTGALVAPIVSAPAALLYLARFHATEPLPWLALIPQFATFVALTGASYAATIAGGVALARRALSRIVLGALGGALGGVAPGAFAAWHFGRMDAPWFGGHGIAIAAALAAVVMGTALVRVVVPALSPLRAWLFALAPLPIFAPIIGVAISLGARELDYDALRLLVLQLGVLGCGAVTGALVGALLGAWIGTSAALASRA</sequence>